<organism evidence="1 2">
    <name type="scientific">Pristionchus pacificus</name>
    <name type="common">Parasitic nematode worm</name>
    <dbReference type="NCBI Taxonomy" id="54126"/>
    <lineage>
        <taxon>Eukaryota</taxon>
        <taxon>Metazoa</taxon>
        <taxon>Ecdysozoa</taxon>
        <taxon>Nematoda</taxon>
        <taxon>Chromadorea</taxon>
        <taxon>Rhabditida</taxon>
        <taxon>Rhabditina</taxon>
        <taxon>Diplogasteromorpha</taxon>
        <taxon>Diplogasteroidea</taxon>
        <taxon>Neodiplogasteridae</taxon>
        <taxon>Pristionchus</taxon>
    </lineage>
</organism>
<accession>A0A2A6C8F2</accession>
<keyword evidence="2" id="KW-1185">Reference proteome</keyword>
<gene>
    <name evidence="1" type="primary">WBGene00281937</name>
</gene>
<reference evidence="2" key="1">
    <citation type="journal article" date="2008" name="Nat. Genet.">
        <title>The Pristionchus pacificus genome provides a unique perspective on nematode lifestyle and parasitism.</title>
        <authorList>
            <person name="Dieterich C."/>
            <person name="Clifton S.W."/>
            <person name="Schuster L.N."/>
            <person name="Chinwalla A."/>
            <person name="Delehaunty K."/>
            <person name="Dinkelacker I."/>
            <person name="Fulton L."/>
            <person name="Fulton R."/>
            <person name="Godfrey J."/>
            <person name="Minx P."/>
            <person name="Mitreva M."/>
            <person name="Roeseler W."/>
            <person name="Tian H."/>
            <person name="Witte H."/>
            <person name="Yang S.P."/>
            <person name="Wilson R.K."/>
            <person name="Sommer R.J."/>
        </authorList>
    </citation>
    <scope>NUCLEOTIDE SEQUENCE [LARGE SCALE GENOMIC DNA]</scope>
    <source>
        <strain evidence="2">PS312</strain>
    </source>
</reference>
<name>A0A2A6C8F2_PRIPA</name>
<proteinExistence type="predicted"/>
<evidence type="ECO:0000313" key="2">
    <source>
        <dbReference type="Proteomes" id="UP000005239"/>
    </source>
</evidence>
<dbReference type="Proteomes" id="UP000005239">
    <property type="component" value="Unassembled WGS sequence"/>
</dbReference>
<sequence length="64" mass="6991">MDGLVDLMNLTEYYYHSKFGTATSDLTHANVAGPTTAAIIQANRGNPLIRACAQRNHDEIRGTN</sequence>
<accession>A0A8R1V0V7</accession>
<protein>
    <submittedName>
        <fullName evidence="1">Uncharacterized protein</fullName>
    </submittedName>
</protein>
<evidence type="ECO:0000313" key="1">
    <source>
        <dbReference type="EnsemblMetazoa" id="PPA43568.1"/>
    </source>
</evidence>
<reference evidence="1" key="2">
    <citation type="submission" date="2022-06" db="UniProtKB">
        <authorList>
            <consortium name="EnsemblMetazoa"/>
        </authorList>
    </citation>
    <scope>IDENTIFICATION</scope>
    <source>
        <strain evidence="1">PS312</strain>
    </source>
</reference>
<dbReference type="EnsemblMetazoa" id="PPA43568.1">
    <property type="protein sequence ID" value="PPA43568.1"/>
    <property type="gene ID" value="WBGene00281937"/>
</dbReference>
<dbReference type="AlphaFoldDB" id="A0A2A6C8F2"/>